<dbReference type="AlphaFoldDB" id="A0A2D0MWP6"/>
<dbReference type="SUPFAM" id="SSF53474">
    <property type="entry name" value="alpha/beta-Hydrolases"/>
    <property type="match status" value="1"/>
</dbReference>
<reference evidence="1 2" key="1">
    <citation type="submission" date="2017-10" db="EMBL/GenBank/DDBJ databases">
        <title>The draft genome sequence of Lewinella nigricans NBRC 102662.</title>
        <authorList>
            <person name="Wang K."/>
        </authorList>
    </citation>
    <scope>NUCLEOTIDE SEQUENCE [LARGE SCALE GENOMIC DNA]</scope>
    <source>
        <strain evidence="1 2">NBRC 102662</strain>
    </source>
</reference>
<dbReference type="InterPro" id="IPR050583">
    <property type="entry name" value="Mycobacterial_A85_antigen"/>
</dbReference>
<dbReference type="PANTHER" id="PTHR48098:SF6">
    <property type="entry name" value="FERRI-BACILLIBACTIN ESTERASE BESA"/>
    <property type="match status" value="1"/>
</dbReference>
<name>A0A2D0MWP6_FLAN2</name>
<evidence type="ECO:0000313" key="1">
    <source>
        <dbReference type="EMBL" id="PHN00684.1"/>
    </source>
</evidence>
<sequence>MRLFNKSIHDLFRQRTKIRLAPSIEIQRLENFPSRFLERSVGIEVYLPPGHFSEPAAAGYPYVIFNDGQDLEAVQLVPTLERLWRMGRLPHLIAVGVYAGDRMQEFGTAHQPDYQQRGSRASAYAQFITLELLPMLQQRYHLSSEMTDAAIAGFSLGGLSALDIAWQYPQVFSKVGVFSGSLWWRSAAFRPEDPDADRIAHRMIAQGPYRVDMKFWLQTGTNDETDDRNNNGIIDSIDDTLDLITELEGVGYRQGRDIRYVEVEDGEHNPRTWGQAMPDFLQWVFS</sequence>
<dbReference type="EMBL" id="PDUD01000081">
    <property type="protein sequence ID" value="PHN00684.1"/>
    <property type="molecule type" value="Genomic_DNA"/>
</dbReference>
<comment type="caution">
    <text evidence="1">The sequence shown here is derived from an EMBL/GenBank/DDBJ whole genome shotgun (WGS) entry which is preliminary data.</text>
</comment>
<dbReference type="Proteomes" id="UP000223913">
    <property type="component" value="Unassembled WGS sequence"/>
</dbReference>
<accession>A0A2D0MWP6</accession>
<dbReference type="RefSeq" id="WP_099155895.1">
    <property type="nucleotide sequence ID" value="NZ_PDUD01000081.1"/>
</dbReference>
<dbReference type="OrthoDB" id="9784036at2"/>
<dbReference type="Pfam" id="PF00756">
    <property type="entry name" value="Esterase"/>
    <property type="match status" value="1"/>
</dbReference>
<dbReference type="Gene3D" id="3.40.50.1820">
    <property type="entry name" value="alpha/beta hydrolase"/>
    <property type="match status" value="1"/>
</dbReference>
<proteinExistence type="predicted"/>
<protein>
    <submittedName>
        <fullName evidence="1">Esterase</fullName>
    </submittedName>
</protein>
<evidence type="ECO:0000313" key="2">
    <source>
        <dbReference type="Proteomes" id="UP000223913"/>
    </source>
</evidence>
<dbReference type="PANTHER" id="PTHR48098">
    <property type="entry name" value="ENTEROCHELIN ESTERASE-RELATED"/>
    <property type="match status" value="1"/>
</dbReference>
<keyword evidence="2" id="KW-1185">Reference proteome</keyword>
<gene>
    <name evidence="1" type="ORF">CRP01_40890</name>
</gene>
<organism evidence="1 2">
    <name type="scientific">Flavilitoribacter nigricans (strain ATCC 23147 / DSM 23189 / NBRC 102662 / NCIMB 1420 / SS-2)</name>
    <name type="common">Lewinella nigricans</name>
    <dbReference type="NCBI Taxonomy" id="1122177"/>
    <lineage>
        <taxon>Bacteria</taxon>
        <taxon>Pseudomonadati</taxon>
        <taxon>Bacteroidota</taxon>
        <taxon>Saprospiria</taxon>
        <taxon>Saprospirales</taxon>
        <taxon>Lewinellaceae</taxon>
        <taxon>Flavilitoribacter</taxon>
    </lineage>
</organism>
<dbReference type="InterPro" id="IPR029058">
    <property type="entry name" value="AB_hydrolase_fold"/>
</dbReference>
<dbReference type="InterPro" id="IPR000801">
    <property type="entry name" value="Esterase-like"/>
</dbReference>